<evidence type="ECO:0000256" key="1">
    <source>
        <dbReference type="SAM" id="Phobius"/>
    </source>
</evidence>
<comment type="caution">
    <text evidence="2">The sequence shown here is derived from an EMBL/GenBank/DDBJ whole genome shotgun (WGS) entry which is preliminary data.</text>
</comment>
<keyword evidence="1" id="KW-0472">Membrane</keyword>
<evidence type="ECO:0000313" key="3">
    <source>
        <dbReference type="Proteomes" id="UP001157418"/>
    </source>
</evidence>
<organism evidence="2 3">
    <name type="scientific">Lactuca virosa</name>
    <dbReference type="NCBI Taxonomy" id="75947"/>
    <lineage>
        <taxon>Eukaryota</taxon>
        <taxon>Viridiplantae</taxon>
        <taxon>Streptophyta</taxon>
        <taxon>Embryophyta</taxon>
        <taxon>Tracheophyta</taxon>
        <taxon>Spermatophyta</taxon>
        <taxon>Magnoliopsida</taxon>
        <taxon>eudicotyledons</taxon>
        <taxon>Gunneridae</taxon>
        <taxon>Pentapetalae</taxon>
        <taxon>asterids</taxon>
        <taxon>campanulids</taxon>
        <taxon>Asterales</taxon>
        <taxon>Asteraceae</taxon>
        <taxon>Cichorioideae</taxon>
        <taxon>Cichorieae</taxon>
        <taxon>Lactucinae</taxon>
        <taxon>Lactuca</taxon>
    </lineage>
</organism>
<reference evidence="2 3" key="1">
    <citation type="submission" date="2022-01" db="EMBL/GenBank/DDBJ databases">
        <authorList>
            <person name="Xiong W."/>
            <person name="Schranz E."/>
        </authorList>
    </citation>
    <scope>NUCLEOTIDE SEQUENCE [LARGE SCALE GENOMIC DNA]</scope>
</reference>
<dbReference type="AlphaFoldDB" id="A0AAU9LSE0"/>
<proteinExistence type="predicted"/>
<accession>A0AAU9LSE0</accession>
<dbReference type="Proteomes" id="UP001157418">
    <property type="component" value="Unassembled WGS sequence"/>
</dbReference>
<gene>
    <name evidence="2" type="ORF">LVIROSA_LOCUS3195</name>
</gene>
<keyword evidence="1" id="KW-1133">Transmembrane helix</keyword>
<feature type="transmembrane region" description="Helical" evidence="1">
    <location>
        <begin position="21"/>
        <end position="38"/>
    </location>
</feature>
<protein>
    <submittedName>
        <fullName evidence="2">Uncharacterized protein</fullName>
    </submittedName>
</protein>
<keyword evidence="1" id="KW-0812">Transmembrane</keyword>
<name>A0AAU9LSE0_9ASTR</name>
<keyword evidence="3" id="KW-1185">Reference proteome</keyword>
<dbReference type="EMBL" id="CAKMRJ010000001">
    <property type="protein sequence ID" value="CAH1415338.1"/>
    <property type="molecule type" value="Genomic_DNA"/>
</dbReference>
<evidence type="ECO:0000313" key="2">
    <source>
        <dbReference type="EMBL" id="CAH1415338.1"/>
    </source>
</evidence>
<sequence length="110" mass="12649">MFLYIWIWNHKERFQGRGGRWRWMVVVWWTVYVIYGGADGHYLASKPITKGKGTISTGRIVLRSLKGSANLPKLFRLHLLNLSSSRSAHVSLTPDTIINISKFCTDHDDC</sequence>